<sequence>MKETVTVKKTLLMALVITLLAGCMATATQPESKSGPAQPARPAQGTRIMLSPDAAGTASSERDTQAPWGEAIVRNVTAASLEVHWPDPAIATGAAMIVAPGGGFRFLSIDSEGEKVAQWLNAQGIAAFVLRYRVMETPVSDEDFNARLGVLMAPLFGPGIVQEMQKLAPPAIADGVQAMKLLKSKAQSWSLKPERIGMIGFSAGAVVTLGVCQQVDAADRPAYAAALYTGPWAIDKLVEDAPPLFIAAAKDDVLTAFSTPPVVKAWKQAGRPVEYKLYDSGGHGFGMKQQGKASDRWTDDFRVWLQAQGVVGAGG</sequence>
<dbReference type="PATRIC" id="fig|1172194.4.peg.3226"/>
<dbReference type="GO" id="GO:0016787">
    <property type="term" value="F:hydrolase activity"/>
    <property type="evidence" value="ECO:0007669"/>
    <property type="project" value="UniProtKB-KW"/>
</dbReference>
<dbReference type="PANTHER" id="PTHR48081">
    <property type="entry name" value="AB HYDROLASE SUPERFAMILY PROTEIN C4A8.06C"/>
    <property type="match status" value="1"/>
</dbReference>
<evidence type="ECO:0000313" key="4">
    <source>
        <dbReference type="EMBL" id="EIT69745.1"/>
    </source>
</evidence>
<keyword evidence="1" id="KW-0378">Hydrolase</keyword>
<evidence type="ECO:0000259" key="3">
    <source>
        <dbReference type="Pfam" id="PF01738"/>
    </source>
</evidence>
<evidence type="ECO:0000256" key="2">
    <source>
        <dbReference type="SAM" id="SignalP"/>
    </source>
</evidence>
<gene>
    <name evidence="4" type="ORF">WQQ_33270</name>
</gene>
<dbReference type="InterPro" id="IPR002925">
    <property type="entry name" value="Dienelactn_hydro"/>
</dbReference>
<feature type="signal peptide" evidence="2">
    <location>
        <begin position="1"/>
        <end position="27"/>
    </location>
</feature>
<keyword evidence="2" id="KW-0732">Signal</keyword>
<dbReference type="AlphaFoldDB" id="I8T717"/>
<dbReference type="PANTHER" id="PTHR48081:SF6">
    <property type="entry name" value="PEPTIDASE S9 PROLYL OLIGOPEPTIDASE CATALYTIC DOMAIN-CONTAINING PROTEIN"/>
    <property type="match status" value="1"/>
</dbReference>
<dbReference type="STRING" id="1172194.WQQ_33270"/>
<dbReference type="EMBL" id="AKGD01000002">
    <property type="protein sequence ID" value="EIT69745.1"/>
    <property type="molecule type" value="Genomic_DNA"/>
</dbReference>
<evidence type="ECO:0000256" key="1">
    <source>
        <dbReference type="ARBA" id="ARBA00022801"/>
    </source>
</evidence>
<protein>
    <recommendedName>
        <fullName evidence="3">Dienelactone hydrolase domain-containing protein</fullName>
    </recommendedName>
</protein>
<comment type="caution">
    <text evidence="4">The sequence shown here is derived from an EMBL/GenBank/DDBJ whole genome shotgun (WGS) entry which is preliminary data.</text>
</comment>
<evidence type="ECO:0000313" key="5">
    <source>
        <dbReference type="Proteomes" id="UP000003704"/>
    </source>
</evidence>
<proteinExistence type="predicted"/>
<keyword evidence="5" id="KW-1185">Reference proteome</keyword>
<dbReference type="InterPro" id="IPR029058">
    <property type="entry name" value="AB_hydrolase_fold"/>
</dbReference>
<name>I8T717_9GAMM</name>
<dbReference type="InterPro" id="IPR050300">
    <property type="entry name" value="GDXG_lipolytic_enzyme"/>
</dbReference>
<dbReference type="Pfam" id="PF01738">
    <property type="entry name" value="DLH"/>
    <property type="match status" value="1"/>
</dbReference>
<feature type="domain" description="Dienelactone hydrolase" evidence="3">
    <location>
        <begin position="184"/>
        <end position="291"/>
    </location>
</feature>
<accession>I8T717</accession>
<dbReference type="Gene3D" id="3.40.50.1820">
    <property type="entry name" value="alpha/beta hydrolase"/>
    <property type="match status" value="1"/>
</dbReference>
<organism evidence="4 5">
    <name type="scientific">Hydrocarboniphaga effusa AP103</name>
    <dbReference type="NCBI Taxonomy" id="1172194"/>
    <lineage>
        <taxon>Bacteria</taxon>
        <taxon>Pseudomonadati</taxon>
        <taxon>Pseudomonadota</taxon>
        <taxon>Gammaproteobacteria</taxon>
        <taxon>Nevskiales</taxon>
        <taxon>Nevskiaceae</taxon>
        <taxon>Hydrocarboniphaga</taxon>
    </lineage>
</organism>
<feature type="chain" id="PRO_5003714220" description="Dienelactone hydrolase domain-containing protein" evidence="2">
    <location>
        <begin position="28"/>
        <end position="315"/>
    </location>
</feature>
<reference evidence="4 5" key="1">
    <citation type="journal article" date="2012" name="J. Bacteriol.">
        <title>Genome Sequence of n-Alkane-Degrading Hydrocarboniphaga effusa Strain AP103T (ATCC BAA-332T).</title>
        <authorList>
            <person name="Chang H.K."/>
            <person name="Zylstra G.J."/>
            <person name="Chae J.C."/>
        </authorList>
    </citation>
    <scope>NUCLEOTIDE SEQUENCE [LARGE SCALE GENOMIC DNA]</scope>
    <source>
        <strain evidence="4 5">AP103</strain>
    </source>
</reference>
<dbReference type="PROSITE" id="PS51257">
    <property type="entry name" value="PROKAR_LIPOPROTEIN"/>
    <property type="match status" value="1"/>
</dbReference>
<dbReference type="SUPFAM" id="SSF53474">
    <property type="entry name" value="alpha/beta-Hydrolases"/>
    <property type="match status" value="1"/>
</dbReference>
<dbReference type="Proteomes" id="UP000003704">
    <property type="component" value="Unassembled WGS sequence"/>
</dbReference>